<dbReference type="Pfam" id="PF13177">
    <property type="entry name" value="DNA_pol3_delta2"/>
    <property type="match status" value="1"/>
</dbReference>
<dbReference type="SMART" id="SM00382">
    <property type="entry name" value="AAA"/>
    <property type="match status" value="1"/>
</dbReference>
<evidence type="ECO:0000256" key="3">
    <source>
        <dbReference type="ARBA" id="ARBA00022705"/>
    </source>
</evidence>
<evidence type="ECO:0000313" key="12">
    <source>
        <dbReference type="EMBL" id="KOC68570.1"/>
    </source>
</evidence>
<dbReference type="GO" id="GO:0006271">
    <property type="term" value="P:DNA strand elongation involved in DNA replication"/>
    <property type="evidence" value="ECO:0007669"/>
    <property type="project" value="UniProtKB-ARBA"/>
</dbReference>
<dbReference type="FunFam" id="1.10.8.60:FF:000030">
    <property type="entry name" value="replication factor C subunit 3"/>
    <property type="match status" value="1"/>
</dbReference>
<reference evidence="12 13" key="1">
    <citation type="submission" date="2015-07" db="EMBL/GenBank/DDBJ databases">
        <title>The genome of Habropoda laboriosa.</title>
        <authorList>
            <person name="Pan H."/>
            <person name="Kapheim K."/>
        </authorList>
    </citation>
    <scope>NUCLEOTIDE SEQUENCE [LARGE SCALE GENOMIC DNA]</scope>
    <source>
        <strain evidence="12">0110345459</strain>
    </source>
</reference>
<organism evidence="12 13">
    <name type="scientific">Habropoda laboriosa</name>
    <dbReference type="NCBI Taxonomy" id="597456"/>
    <lineage>
        <taxon>Eukaryota</taxon>
        <taxon>Metazoa</taxon>
        <taxon>Ecdysozoa</taxon>
        <taxon>Arthropoda</taxon>
        <taxon>Hexapoda</taxon>
        <taxon>Insecta</taxon>
        <taxon>Pterygota</taxon>
        <taxon>Neoptera</taxon>
        <taxon>Endopterygota</taxon>
        <taxon>Hymenoptera</taxon>
        <taxon>Apocrita</taxon>
        <taxon>Aculeata</taxon>
        <taxon>Apoidea</taxon>
        <taxon>Anthophila</taxon>
        <taxon>Apidae</taxon>
        <taxon>Habropoda</taxon>
    </lineage>
</organism>
<evidence type="ECO:0000256" key="8">
    <source>
        <dbReference type="ARBA" id="ARBA00076818"/>
    </source>
</evidence>
<evidence type="ECO:0000313" key="13">
    <source>
        <dbReference type="Proteomes" id="UP000053825"/>
    </source>
</evidence>
<dbReference type="GO" id="GO:0006281">
    <property type="term" value="P:DNA repair"/>
    <property type="evidence" value="ECO:0007669"/>
    <property type="project" value="UniProtKB-ARBA"/>
</dbReference>
<comment type="subcellular location">
    <subcellularLocation>
        <location evidence="1">Nucleus</location>
    </subcellularLocation>
</comment>
<feature type="domain" description="AAA+ ATPase" evidence="11">
    <location>
        <begin position="34"/>
        <end position="190"/>
    </location>
</feature>
<comment type="subunit">
    <text evidence="6">Subunit of the RFC complex, an heteropentameric complex consisting of a large subunit RFC1 and four small subunits RFC2, RFC3, RFC4 and RFC5; the RFC complex interacts with PCNA. Forms an heterotetrameric complex with RFC2, RFC4 and RFC5; this complex has ATPase activity but is not stimulated by PCNA. The heterotetramer of subunits RFC2, RFC3, RFC4 and RFC5 interacts with RAD17. Interacts with CNTD1; this interaction facilitates crossover formation.</text>
</comment>
<dbReference type="InterPro" id="IPR003593">
    <property type="entry name" value="AAA+_ATPase"/>
</dbReference>
<dbReference type="FunFam" id="3.40.50.300:FF:000136">
    <property type="entry name" value="Replication factor C subunit 5"/>
    <property type="match status" value="1"/>
</dbReference>
<keyword evidence="4" id="KW-0539">Nucleus</keyword>
<dbReference type="FunFam" id="1.20.272.10:FF:000002">
    <property type="entry name" value="Replication factor C subunit 3"/>
    <property type="match status" value="1"/>
</dbReference>
<protein>
    <recommendedName>
        <fullName evidence="7">Replication factor C subunit 3</fullName>
    </recommendedName>
    <alternativeName>
        <fullName evidence="9">Activator 1 38 kDa subunit</fullName>
    </alternativeName>
    <alternativeName>
        <fullName evidence="10">Activator 1 subunit 3</fullName>
    </alternativeName>
    <alternativeName>
        <fullName evidence="8">Replication factor C 38 kDa subunit</fullName>
    </alternativeName>
</protein>
<sequence length="355" mass="40571">MSLWVDKYRPTTLGKLDYHKEQAEYLKNMVQKGDFPHLLVYGPSGAGKKTRIMCTIKELYGSGVERLRMETMTFQTPSKKKLDITTISSNYHIEVNPSDVGIYDRVVVMDLVKTTAQTHQIDPSGQREFKVVLLTNVDQLTKDAQHALRRTMEKYVATCRLILCANSTSRVLPAIRSRCLGIRVPAPSISDIKYILHSICKREGLTLPNELAVRIAATSGRNLRRAILMLEACKVEQYPFTADQNISEPDWQVYIRNTANMMVIEQSPTKLLEIRNRLYELLTHAIPCDLIFKGLLQECIKNCDLQLKIEIATVAAEYEHKMHRGSKPIFHLEAFVARFMAIYKKFIDSSLEGFE</sequence>
<dbReference type="InterPro" id="IPR008921">
    <property type="entry name" value="DNA_pol3_clamp-load_cplx_C"/>
</dbReference>
<evidence type="ECO:0000256" key="4">
    <source>
        <dbReference type="ARBA" id="ARBA00023242"/>
    </source>
</evidence>
<comment type="function">
    <text evidence="5">Subunit of the replication factor C (RFC) complex which acts during elongation of primed DNA templates by DNA polymerases delta and epsilon, and is necessary for ATP-dependent loading of proliferating cell nuclear antigen (PCNA) onto primed DNA.</text>
</comment>
<dbReference type="EMBL" id="KQ414615">
    <property type="protein sequence ID" value="KOC68570.1"/>
    <property type="molecule type" value="Genomic_DNA"/>
</dbReference>
<dbReference type="Gene3D" id="1.20.272.10">
    <property type="match status" value="1"/>
</dbReference>
<evidence type="ECO:0000256" key="5">
    <source>
        <dbReference type="ARBA" id="ARBA00058626"/>
    </source>
</evidence>
<evidence type="ECO:0000256" key="1">
    <source>
        <dbReference type="ARBA" id="ARBA00004123"/>
    </source>
</evidence>
<dbReference type="STRING" id="597456.A0A0L7RCN7"/>
<dbReference type="GO" id="GO:0005663">
    <property type="term" value="C:DNA replication factor C complex"/>
    <property type="evidence" value="ECO:0007669"/>
    <property type="project" value="TreeGrafter"/>
</dbReference>
<dbReference type="OrthoDB" id="761538at2759"/>
<gene>
    <name evidence="12" type="ORF">WH47_06361</name>
</gene>
<evidence type="ECO:0000259" key="11">
    <source>
        <dbReference type="SMART" id="SM00382"/>
    </source>
</evidence>
<evidence type="ECO:0000256" key="2">
    <source>
        <dbReference type="ARBA" id="ARBA00005378"/>
    </source>
</evidence>
<accession>A0A0L7RCN7</accession>
<dbReference type="GO" id="GO:0005634">
    <property type="term" value="C:nucleus"/>
    <property type="evidence" value="ECO:0007669"/>
    <property type="project" value="UniProtKB-SubCell"/>
</dbReference>
<dbReference type="InterPro" id="IPR050238">
    <property type="entry name" value="DNA_Rep/Repair_Clamp_Loader"/>
</dbReference>
<dbReference type="Pfam" id="PF22534">
    <property type="entry name" value="RFC_C"/>
    <property type="match status" value="1"/>
</dbReference>
<dbReference type="PANTHER" id="PTHR11669:SF1">
    <property type="entry name" value="REPLICATION FACTOR C SUBUNIT 3"/>
    <property type="match status" value="1"/>
</dbReference>
<dbReference type="Proteomes" id="UP000053825">
    <property type="component" value="Unassembled WGS sequence"/>
</dbReference>
<comment type="similarity">
    <text evidence="2">Belongs to the activator 1 small subunits family.</text>
</comment>
<keyword evidence="3" id="KW-0235">DNA replication</keyword>
<dbReference type="GO" id="GO:0003689">
    <property type="term" value="F:DNA clamp loader activity"/>
    <property type="evidence" value="ECO:0007669"/>
    <property type="project" value="TreeGrafter"/>
</dbReference>
<dbReference type="Gene3D" id="1.10.8.60">
    <property type="match status" value="1"/>
</dbReference>
<evidence type="ECO:0000256" key="9">
    <source>
        <dbReference type="ARBA" id="ARBA00079394"/>
    </source>
</evidence>
<dbReference type="AlphaFoldDB" id="A0A0L7RCN7"/>
<evidence type="ECO:0000256" key="7">
    <source>
        <dbReference type="ARBA" id="ARBA00070184"/>
    </source>
</evidence>
<dbReference type="InterPro" id="IPR027417">
    <property type="entry name" value="P-loop_NTPase"/>
</dbReference>
<evidence type="ECO:0000256" key="10">
    <source>
        <dbReference type="ARBA" id="ARBA00080379"/>
    </source>
</evidence>
<dbReference type="SUPFAM" id="SSF52540">
    <property type="entry name" value="P-loop containing nucleoside triphosphate hydrolases"/>
    <property type="match status" value="1"/>
</dbReference>
<name>A0A0L7RCN7_9HYME</name>
<proteinExistence type="inferred from homology"/>
<dbReference type="PANTHER" id="PTHR11669">
    <property type="entry name" value="REPLICATION FACTOR C / DNA POLYMERASE III GAMMA-TAU SUBUNIT"/>
    <property type="match status" value="1"/>
</dbReference>
<keyword evidence="13" id="KW-1185">Reference proteome</keyword>
<dbReference type="GO" id="GO:0003677">
    <property type="term" value="F:DNA binding"/>
    <property type="evidence" value="ECO:0007669"/>
    <property type="project" value="InterPro"/>
</dbReference>
<dbReference type="Pfam" id="PF21960">
    <property type="entry name" value="RCF1-5-like_lid"/>
    <property type="match status" value="1"/>
</dbReference>
<evidence type="ECO:0000256" key="6">
    <source>
        <dbReference type="ARBA" id="ARBA00062267"/>
    </source>
</evidence>
<dbReference type="Gene3D" id="3.40.50.300">
    <property type="entry name" value="P-loop containing nucleotide triphosphate hydrolases"/>
    <property type="match status" value="1"/>
</dbReference>
<dbReference type="SUPFAM" id="SSF48019">
    <property type="entry name" value="post-AAA+ oligomerization domain-like"/>
    <property type="match status" value="1"/>
</dbReference>